<dbReference type="InterPro" id="IPR004848">
    <property type="entry name" value="ASFV_fam_110"/>
</dbReference>
<organismHost>
    <name type="scientific">Ornithodoros</name>
    <name type="common">relapsing fever ticks</name>
    <dbReference type="NCBI Taxonomy" id="6937"/>
</organismHost>
<proteinExistence type="predicted"/>
<sequence>MKVIVFLLVLVEVQRVIQSQPFPGTGELPMTRRPPKRELEYWCTYARSCDFCWDCRHGVCKNKVFEKHPLIKKNDYIQICRVSRYGEKCSYFTDSKIRRFHIMSCKNPTYYDWFDELMQVREDKVIDVENIKHTCLCMVATIALMVYIRKQYSRMRMQAATRLLIFLGIYLLLGILMTNIIMNLPLSTDNPMQMRRPPKEDLKFWCTYAKHCDFCWTCKDGMCKNKVFSDHPIITQNDYIVNCTVSRWHDRCMYEAHFRIHYQHNMNCSQPKDLEWFIELKRHVINQDDL</sequence>
<accession>A0A0C5AYT5</accession>
<organismHost>
    <name type="scientific">Sus scrofa</name>
    <name type="common">Pig</name>
    <dbReference type="NCBI Taxonomy" id="9823"/>
</organismHost>
<dbReference type="Pfam" id="PF01639">
    <property type="entry name" value="v110"/>
    <property type="match status" value="2"/>
</dbReference>
<organismHost>
    <name type="scientific">Ornithodoros moubata</name>
    <name type="common">Soft tick</name>
    <name type="synonym">Argasid tick</name>
    <dbReference type="NCBI Taxonomy" id="6938"/>
</organismHost>
<feature type="transmembrane region" description="Helical" evidence="1">
    <location>
        <begin position="160"/>
        <end position="182"/>
    </location>
</feature>
<dbReference type="KEGG" id="vg:41901547"/>
<gene>
    <name evidence="2" type="primary">MGF 110-9L</name>
</gene>
<reference evidence="2 3" key="1">
    <citation type="journal article" date="2015" name="Virus Genes">
        <title>Comparative analysis of the complete genome sequences of Kenyan African swine fever virus isolates within p72 genotypes IX and X.</title>
        <authorList>
            <person name="Bishop R.P."/>
            <person name="Fleischauer C."/>
            <person name="de Villiers E.P."/>
            <person name="Okoth E.A."/>
            <person name="Arias M."/>
            <person name="Gallardo C."/>
            <person name="Upton C."/>
        </authorList>
    </citation>
    <scope>NUCLEOTIDE SEQUENCE [LARGE SCALE GENOMIC DNA]</scope>
    <source>
        <strain evidence="2">Ken05/Tk1</strain>
    </source>
</reference>
<name>A0A0C5AYT5_ASF</name>
<evidence type="ECO:0000256" key="1">
    <source>
        <dbReference type="SAM" id="Phobius"/>
    </source>
</evidence>
<organismHost>
    <name type="scientific">Potamochoerus larvatus</name>
    <name type="common">Bushpig</name>
    <dbReference type="NCBI Taxonomy" id="273792"/>
</organismHost>
<keyword evidence="1" id="KW-1133">Transmembrane helix</keyword>
<keyword evidence="1" id="KW-0812">Transmembrane</keyword>
<dbReference type="EMBL" id="KM111294">
    <property type="protein sequence ID" value="AJL34022.1"/>
    <property type="molecule type" value="Genomic_DNA"/>
</dbReference>
<organism evidence="2 3">
    <name type="scientific">African swine fever virus</name>
    <name type="common">ASFV</name>
    <dbReference type="NCBI Taxonomy" id="10497"/>
    <lineage>
        <taxon>Viruses</taxon>
        <taxon>Varidnaviria</taxon>
        <taxon>Bamfordvirae</taxon>
        <taxon>Nucleocytoviricota</taxon>
        <taxon>Pokkesviricetes</taxon>
        <taxon>Asfuvirales</taxon>
        <taxon>Asfarviridae</taxon>
        <taxon>Asfivirus</taxon>
        <taxon>Asfivirus haemorrhagiae</taxon>
    </lineage>
</organism>
<dbReference type="Proteomes" id="UP000105860">
    <property type="component" value="Segment"/>
</dbReference>
<organismHost>
    <name type="scientific">Phacochoerus africanus</name>
    <name type="common">Warthog</name>
    <dbReference type="NCBI Taxonomy" id="41426"/>
</organismHost>
<evidence type="ECO:0000313" key="2">
    <source>
        <dbReference type="EMBL" id="AJL34022.1"/>
    </source>
</evidence>
<dbReference type="GeneID" id="41901547"/>
<dbReference type="RefSeq" id="YP_009702742.1">
    <property type="nucleotide sequence ID" value="NC_044945.1"/>
</dbReference>
<evidence type="ECO:0000313" key="3">
    <source>
        <dbReference type="Proteomes" id="UP000105860"/>
    </source>
</evidence>
<protein>
    <submittedName>
        <fullName evidence="2">MGF 110-9L</fullName>
    </submittedName>
</protein>
<organismHost>
    <name type="scientific">Phacochoerus aethiopicus</name>
    <name type="common">Warthog</name>
    <dbReference type="NCBI Taxonomy" id="85517"/>
</organismHost>
<keyword evidence="1" id="KW-0472">Membrane</keyword>